<feature type="chain" id="PRO_5030519350" evidence="1">
    <location>
        <begin position="20"/>
        <end position="407"/>
    </location>
</feature>
<keyword evidence="1" id="KW-0732">Signal</keyword>
<accession>A0A7X8XX01</accession>
<organism evidence="2 3">
    <name type="scientific">Flammeovirga agarivorans</name>
    <dbReference type="NCBI Taxonomy" id="2726742"/>
    <lineage>
        <taxon>Bacteria</taxon>
        <taxon>Pseudomonadati</taxon>
        <taxon>Bacteroidota</taxon>
        <taxon>Cytophagia</taxon>
        <taxon>Cytophagales</taxon>
        <taxon>Flammeovirgaceae</taxon>
        <taxon>Flammeovirga</taxon>
    </lineage>
</organism>
<keyword evidence="3" id="KW-1185">Reference proteome</keyword>
<comment type="caution">
    <text evidence="2">The sequence shown here is derived from an EMBL/GenBank/DDBJ whole genome shotgun (WGS) entry which is preliminary data.</text>
</comment>
<feature type="signal peptide" evidence="1">
    <location>
        <begin position="1"/>
        <end position="19"/>
    </location>
</feature>
<dbReference type="Proteomes" id="UP000585050">
    <property type="component" value="Unassembled WGS sequence"/>
</dbReference>
<evidence type="ECO:0000313" key="2">
    <source>
        <dbReference type="EMBL" id="NLR92793.1"/>
    </source>
</evidence>
<evidence type="ECO:0000256" key="1">
    <source>
        <dbReference type="SAM" id="SignalP"/>
    </source>
</evidence>
<protein>
    <submittedName>
        <fullName evidence="2">Uncharacterized protein</fullName>
    </submittedName>
</protein>
<proteinExistence type="predicted"/>
<reference evidence="2 3" key="1">
    <citation type="submission" date="2020-04" db="EMBL/GenBank/DDBJ databases">
        <title>Flammeovirga sp. SR4, a novel species isolated from seawater.</title>
        <authorList>
            <person name="Wang X."/>
        </authorList>
    </citation>
    <scope>NUCLEOTIDE SEQUENCE [LARGE SCALE GENOMIC DNA]</scope>
    <source>
        <strain evidence="2 3">SR4</strain>
    </source>
</reference>
<gene>
    <name evidence="2" type="ORF">HGP29_16360</name>
</gene>
<dbReference type="EMBL" id="JABAIL010000005">
    <property type="protein sequence ID" value="NLR92793.1"/>
    <property type="molecule type" value="Genomic_DNA"/>
</dbReference>
<sequence length="407" mass="45874">MKIIYFLLFLICLPFKSSAFDLTADIEAFCINDIPSVPIVITITHSADESFHSITGYEELGSIIDTVYTSSTETKLGVLVNDNVTVKIHTLAIEMINSSAIVSSNTIDIDVFGLVKRTVYDINLSYDCSLLSISFKTEGDVTDKEVVRIYVDDKFFREQSLTLDNNIGTLSNLLIERPTTDTLYFKMYLESSRNSSCLESQWVQEISFVSPLPQATISSSYSPSDEVYGEVTFNADSSINTGNHLWEIYENDVKIDEVLLSSEEELVYTFATSNFDKGVTSPFKKYSVILIATDAEEAENCNGFKDTLDHVQVPYFPRVKVPTAVSVRSSFGEDNVFKLKIRENVGIYQCNVRIFAANQKQVYESNDINFVFGDNEEFTETFYTAQFSLLYDDGYAENFQSSFIITP</sequence>
<evidence type="ECO:0000313" key="3">
    <source>
        <dbReference type="Proteomes" id="UP000585050"/>
    </source>
</evidence>
<dbReference type="AlphaFoldDB" id="A0A7X8XX01"/>
<dbReference type="RefSeq" id="WP_168883511.1">
    <property type="nucleotide sequence ID" value="NZ_JABAIL010000005.1"/>
</dbReference>
<name>A0A7X8XX01_9BACT</name>